<keyword evidence="2" id="KW-1185">Reference proteome</keyword>
<accession>W6Q2L1</accession>
<proteinExistence type="predicted"/>
<sequence>MDVIPSLWSSLYEELPYYMTLSCSPEVVLSTLCGSFGEPEVPCNLVAPWLHPLFEEILAETSPTGSHDYEALVLIGAIHRPNIGALWIVAVAGGLTPKIIQKVRKGTSPINALGFPWTGCLQSFINIPGSGPYTHGNPEHISRLDVWRLLHPPQIEDDELLYKTRPQTPWAPWGSCLPKDCALRVTTHLKCARHEYQYHHWNWHLEEGSVIQDQGFSIAPLSTVTECPSDMIGIREQRRFPTRELDQEASEEATLYAFLWFGINGEGKPSETIYEDAWLEGIWEEDEYDWEDEADDQDSKEPVGQLEDRVKAWLNSVG</sequence>
<dbReference type="OMA" id="AFPWTGC"/>
<protein>
    <submittedName>
        <fullName evidence="1">Genomic scaffold, ProqFM164S02</fullName>
    </submittedName>
</protein>
<evidence type="ECO:0000313" key="1">
    <source>
        <dbReference type="EMBL" id="CDM30758.1"/>
    </source>
</evidence>
<dbReference type="Proteomes" id="UP000030686">
    <property type="component" value="Unassembled WGS sequence"/>
</dbReference>
<name>W6Q2L1_PENRF</name>
<dbReference type="OrthoDB" id="3549294at2759"/>
<evidence type="ECO:0000313" key="2">
    <source>
        <dbReference type="Proteomes" id="UP000030686"/>
    </source>
</evidence>
<organism evidence="1 2">
    <name type="scientific">Penicillium roqueforti (strain FM164)</name>
    <dbReference type="NCBI Taxonomy" id="1365484"/>
    <lineage>
        <taxon>Eukaryota</taxon>
        <taxon>Fungi</taxon>
        <taxon>Dikarya</taxon>
        <taxon>Ascomycota</taxon>
        <taxon>Pezizomycotina</taxon>
        <taxon>Eurotiomycetes</taxon>
        <taxon>Eurotiomycetidae</taxon>
        <taxon>Eurotiales</taxon>
        <taxon>Aspergillaceae</taxon>
        <taxon>Penicillium</taxon>
    </lineage>
</organism>
<reference evidence="1" key="1">
    <citation type="journal article" date="2014" name="Nat. Commun.">
        <title>Multiple recent horizontal transfers of a large genomic region in cheese making fungi.</title>
        <authorList>
            <person name="Cheeseman K."/>
            <person name="Ropars J."/>
            <person name="Renault P."/>
            <person name="Dupont J."/>
            <person name="Gouzy J."/>
            <person name="Branca A."/>
            <person name="Abraham A.L."/>
            <person name="Ceppi M."/>
            <person name="Conseiller E."/>
            <person name="Debuchy R."/>
            <person name="Malagnac F."/>
            <person name="Goarin A."/>
            <person name="Silar P."/>
            <person name="Lacoste S."/>
            <person name="Sallet E."/>
            <person name="Bensimon A."/>
            <person name="Giraud T."/>
            <person name="Brygoo Y."/>
        </authorList>
    </citation>
    <scope>NUCLEOTIDE SEQUENCE [LARGE SCALE GENOMIC DNA]</scope>
    <source>
        <strain evidence="1">FM164</strain>
    </source>
</reference>
<dbReference type="EMBL" id="HG792016">
    <property type="protein sequence ID" value="CDM30758.1"/>
    <property type="molecule type" value="Genomic_DNA"/>
</dbReference>
<gene>
    <name evidence="1" type="ORF">PROQFM164_S02g000908</name>
</gene>
<dbReference type="AlphaFoldDB" id="W6Q2L1"/>